<reference evidence="2" key="1">
    <citation type="journal article" date="2020" name="bioRxiv">
        <title>Integrative omics analysis of Pseudomonas aeruginosa virus PA5oct highlights the molecular complexity of jumbo phages.</title>
        <authorList>
            <person name="Lood C."/>
            <person name="Danis-Wlodarczyk K."/>
            <person name="Blasdel B.G."/>
            <person name="Jang H.B."/>
            <person name="Vandenheuvel D."/>
            <person name="Briers Y."/>
            <person name="Noben J.-P."/>
            <person name="van Noort V."/>
            <person name="Drulis-Kawa Z."/>
            <person name="Lavigne R."/>
        </authorList>
    </citation>
    <scope>NUCLEOTIDE SEQUENCE [LARGE SCALE GENOMIC DNA]</scope>
</reference>
<dbReference type="Proteomes" id="UP000316733">
    <property type="component" value="Segment"/>
</dbReference>
<evidence type="ECO:0000313" key="2">
    <source>
        <dbReference type="Proteomes" id="UP000316733"/>
    </source>
</evidence>
<keyword evidence="2" id="KW-1185">Reference proteome</keyword>
<organism evidence="1 2">
    <name type="scientific">Pseudomonas phage vB_PaeM_PA5oct</name>
    <dbReference type="NCBI Taxonomy" id="2163605"/>
    <lineage>
        <taxon>Viruses</taxon>
        <taxon>Duplodnaviria</taxon>
        <taxon>Heunggongvirae</taxon>
        <taxon>Uroviricota</taxon>
        <taxon>Caudoviricetes</taxon>
        <taxon>Arenbergviridae</taxon>
        <taxon>Wroclawvirus</taxon>
        <taxon>Wroclawvirus PA5oct</taxon>
    </lineage>
</organism>
<evidence type="ECO:0000313" key="1">
    <source>
        <dbReference type="EMBL" id="QCG76267.1"/>
    </source>
</evidence>
<dbReference type="EMBL" id="MK797984">
    <property type="protein sequence ID" value="QCG76267.1"/>
    <property type="molecule type" value="Genomic_DNA"/>
</dbReference>
<sequence length="108" mass="12485">MVSVNIPLIVSNKIYKMEFEYGGKDDVLYLCMYSDKNTYLHNIIVNTEFSMLFVQCMGKTIPLESILYIQSNIKTISVTDDYGCITLHNDTFCLCTGYFQEKVKFFAD</sequence>
<protein>
    <submittedName>
        <fullName evidence="1">Uncharacterized protein</fullName>
    </submittedName>
</protein>
<name>A0A4Y5JUB5_9CAUD</name>
<gene>
    <name evidence="1" type="ORF">EST35_0387</name>
</gene>
<proteinExistence type="predicted"/>
<accession>A0A4Y5JUB5</accession>